<evidence type="ECO:0000313" key="2">
    <source>
        <dbReference type="Proteomes" id="UP000317909"/>
    </source>
</evidence>
<dbReference type="EMBL" id="CP036339">
    <property type="protein sequence ID" value="QDT71809.1"/>
    <property type="molecule type" value="Genomic_DNA"/>
</dbReference>
<gene>
    <name evidence="1" type="ORF">I41_09700</name>
</gene>
<accession>A0A517TTX7</accession>
<reference evidence="1 2" key="1">
    <citation type="submission" date="2019-02" db="EMBL/GenBank/DDBJ databases">
        <title>Deep-cultivation of Planctomycetes and their phenomic and genomic characterization uncovers novel biology.</title>
        <authorList>
            <person name="Wiegand S."/>
            <person name="Jogler M."/>
            <person name="Boedeker C."/>
            <person name="Pinto D."/>
            <person name="Vollmers J."/>
            <person name="Rivas-Marin E."/>
            <person name="Kohn T."/>
            <person name="Peeters S.H."/>
            <person name="Heuer A."/>
            <person name="Rast P."/>
            <person name="Oberbeckmann S."/>
            <person name="Bunk B."/>
            <person name="Jeske O."/>
            <person name="Meyerdierks A."/>
            <person name="Storesund J.E."/>
            <person name="Kallscheuer N."/>
            <person name="Luecker S."/>
            <person name="Lage O.M."/>
            <person name="Pohl T."/>
            <person name="Merkel B.J."/>
            <person name="Hornburger P."/>
            <person name="Mueller R.-W."/>
            <person name="Bruemmer F."/>
            <person name="Labrenz M."/>
            <person name="Spormann A.M."/>
            <person name="Op den Camp H."/>
            <person name="Overmann J."/>
            <person name="Amann R."/>
            <person name="Jetten M.S.M."/>
            <person name="Mascher T."/>
            <person name="Medema M.H."/>
            <person name="Devos D.P."/>
            <person name="Kaster A.-K."/>
            <person name="Ovreas L."/>
            <person name="Rohde M."/>
            <person name="Galperin M.Y."/>
            <person name="Jogler C."/>
        </authorList>
    </citation>
    <scope>NUCLEOTIDE SEQUENCE [LARGE SCALE GENOMIC DNA]</scope>
    <source>
        <strain evidence="1 2">I41</strain>
    </source>
</reference>
<dbReference type="RefSeq" id="WP_145431361.1">
    <property type="nucleotide sequence ID" value="NZ_CP036339.1"/>
</dbReference>
<name>A0A517TTX7_9BACT</name>
<proteinExistence type="predicted"/>
<organism evidence="1 2">
    <name type="scientific">Lacipirellula limnantheis</name>
    <dbReference type="NCBI Taxonomy" id="2528024"/>
    <lineage>
        <taxon>Bacteria</taxon>
        <taxon>Pseudomonadati</taxon>
        <taxon>Planctomycetota</taxon>
        <taxon>Planctomycetia</taxon>
        <taxon>Pirellulales</taxon>
        <taxon>Lacipirellulaceae</taxon>
        <taxon>Lacipirellula</taxon>
    </lineage>
</organism>
<protein>
    <submittedName>
        <fullName evidence="1">Uncharacterized protein</fullName>
    </submittedName>
</protein>
<dbReference type="KEGG" id="llh:I41_09700"/>
<dbReference type="Proteomes" id="UP000317909">
    <property type="component" value="Chromosome"/>
</dbReference>
<dbReference type="AlphaFoldDB" id="A0A517TTX7"/>
<sequence>MNALFGLAAAPKAANIAVNGASNALGAFSRPFGQFFQAAVEEGDASASAASAAAANEAASLHERISRQLQELLTSLGAEPDEEAAIRFDEITGEINVDGHHSAPAIEAALRNDAQLMADLQRLAKLQSEFDPSVSPTDWELEARVTENGGAQLRWR</sequence>
<dbReference type="OrthoDB" id="9851663at2"/>
<keyword evidence="2" id="KW-1185">Reference proteome</keyword>
<evidence type="ECO:0000313" key="1">
    <source>
        <dbReference type="EMBL" id="QDT71809.1"/>
    </source>
</evidence>